<comment type="caution">
    <text evidence="2">The sequence shown here is derived from an EMBL/GenBank/DDBJ whole genome shotgun (WGS) entry which is preliminary data.</text>
</comment>
<organism evidence="2 3">
    <name type="scientific">[Candida] railenensis</name>
    <dbReference type="NCBI Taxonomy" id="45579"/>
    <lineage>
        <taxon>Eukaryota</taxon>
        <taxon>Fungi</taxon>
        <taxon>Dikarya</taxon>
        <taxon>Ascomycota</taxon>
        <taxon>Saccharomycotina</taxon>
        <taxon>Pichiomycetes</taxon>
        <taxon>Debaryomycetaceae</taxon>
        <taxon>Kurtzmaniella</taxon>
    </lineage>
</organism>
<evidence type="ECO:0000259" key="1">
    <source>
        <dbReference type="PROSITE" id="PS50010"/>
    </source>
</evidence>
<dbReference type="PANTHER" id="PTHR12673">
    <property type="entry name" value="FACIOGENITAL DYSPLASIA PROTEIN"/>
    <property type="match status" value="1"/>
</dbReference>
<reference evidence="2" key="1">
    <citation type="submission" date="2022-03" db="EMBL/GenBank/DDBJ databases">
        <authorList>
            <person name="Legras J.-L."/>
            <person name="Devillers H."/>
            <person name="Grondin C."/>
        </authorList>
    </citation>
    <scope>NUCLEOTIDE SEQUENCE</scope>
    <source>
        <strain evidence="2">CLIB 1423</strain>
    </source>
</reference>
<sequence>MNRLNSYPLSREKKNGEKTLKKLARANTCASTTSDLILKNGSNIQLLSDPNSNAIASPVISINELLNIYMTDSPSPTGPPIDAIQSPLTPSDFVSPVPKIAFSPKASFENSCLIQRERILEELIESETNYVNSLQLLLNFYITPLSNAKSCSIMFTLVKSSIGVLQVNHNKLLRFLHSVADDVSIKKNSSIAAAAFASGICEYGIDTYVYEEYISEYADITRLINSKHAENSTASYLALQTQIISGSETYLQHTQPSTMHMDLSFFSLMQRPVSRISKYRLIVELLLNNTFEIDQNYYCVQNCLNVIKAKLNTVNKSLMKIKELNVSNHIHTLVEGLDRPIEYFGKLNLSGSLLCIWVEGGEVKSSWASILCFKSYILISSVTLNENQTTCTNTFIIPLNSCSVSKDYINSANFGGLVSDYPLSLKLQFENSYCKYELLLASIIELEYLIWKEHLESYIFLNGENKFDYSYSRNNQHDVFKCPSNLNPYDIHLSKYDCENLRLCYFLEVIPVEITKSNGKGLRQSECVSIELKFRDRLRVEELLQAIWTVSLPLLGTKAISQNESRKHAAWRWKIRAL</sequence>
<dbReference type="OrthoDB" id="8059989at2759"/>
<evidence type="ECO:0000313" key="2">
    <source>
        <dbReference type="EMBL" id="CAH2355385.1"/>
    </source>
</evidence>
<dbReference type="PROSITE" id="PS50010">
    <property type="entry name" value="DH_2"/>
    <property type="match status" value="1"/>
</dbReference>
<dbReference type="SUPFAM" id="SSF48065">
    <property type="entry name" value="DBL homology domain (DH-domain)"/>
    <property type="match status" value="1"/>
</dbReference>
<dbReference type="InterPro" id="IPR000219">
    <property type="entry name" value="DH_dom"/>
</dbReference>
<dbReference type="Pfam" id="PF00621">
    <property type="entry name" value="RhoGEF"/>
    <property type="match status" value="1"/>
</dbReference>
<dbReference type="EMBL" id="CAKXYY010000025">
    <property type="protein sequence ID" value="CAH2355385.1"/>
    <property type="molecule type" value="Genomic_DNA"/>
</dbReference>
<dbReference type="GO" id="GO:0005085">
    <property type="term" value="F:guanyl-nucleotide exchange factor activity"/>
    <property type="evidence" value="ECO:0007669"/>
    <property type="project" value="InterPro"/>
</dbReference>
<dbReference type="InterPro" id="IPR051092">
    <property type="entry name" value="FYVE_RhoGEF_PH"/>
</dbReference>
<dbReference type="AlphaFoldDB" id="A0A9P0QTJ6"/>
<accession>A0A9P0QTJ6</accession>
<proteinExistence type="predicted"/>
<gene>
    <name evidence="2" type="ORF">CLIB1423_25S01090</name>
</gene>
<dbReference type="SMART" id="SM00325">
    <property type="entry name" value="RhoGEF"/>
    <property type="match status" value="1"/>
</dbReference>
<dbReference type="Proteomes" id="UP000837801">
    <property type="component" value="Unassembled WGS sequence"/>
</dbReference>
<feature type="domain" description="DH" evidence="1">
    <location>
        <begin position="115"/>
        <end position="317"/>
    </location>
</feature>
<dbReference type="PANTHER" id="PTHR12673:SF159">
    <property type="entry name" value="LD03170P"/>
    <property type="match status" value="1"/>
</dbReference>
<dbReference type="Gene3D" id="1.20.900.10">
    <property type="entry name" value="Dbl homology (DH) domain"/>
    <property type="match status" value="1"/>
</dbReference>
<name>A0A9P0QTJ6_9ASCO</name>
<evidence type="ECO:0000313" key="3">
    <source>
        <dbReference type="Proteomes" id="UP000837801"/>
    </source>
</evidence>
<keyword evidence="3" id="KW-1185">Reference proteome</keyword>
<protein>
    <recommendedName>
        <fullName evidence="1">DH domain-containing protein</fullName>
    </recommendedName>
</protein>
<dbReference type="InterPro" id="IPR035899">
    <property type="entry name" value="DBL_dom_sf"/>
</dbReference>
<dbReference type="GO" id="GO:0005737">
    <property type="term" value="C:cytoplasm"/>
    <property type="evidence" value="ECO:0007669"/>
    <property type="project" value="TreeGrafter"/>
</dbReference>